<organism evidence="1 2">
    <name type="scientific">Subsaximicrobium wynnwilliamsii</name>
    <dbReference type="NCBI Taxonomy" id="291179"/>
    <lineage>
        <taxon>Bacteria</taxon>
        <taxon>Pseudomonadati</taxon>
        <taxon>Bacteroidota</taxon>
        <taxon>Flavobacteriia</taxon>
        <taxon>Flavobacteriales</taxon>
        <taxon>Flavobacteriaceae</taxon>
        <taxon>Subsaximicrobium</taxon>
    </lineage>
</organism>
<dbReference type="EMBL" id="VORO01000006">
    <property type="protein sequence ID" value="TXD89656.1"/>
    <property type="molecule type" value="Genomic_DNA"/>
</dbReference>
<protein>
    <submittedName>
        <fullName evidence="1">Uncharacterized protein</fullName>
    </submittedName>
</protein>
<keyword evidence="2" id="KW-1185">Reference proteome</keyword>
<dbReference type="RefSeq" id="WP_147086014.1">
    <property type="nucleotide sequence ID" value="NZ_VORM01000019.1"/>
</dbReference>
<dbReference type="Proteomes" id="UP000321578">
    <property type="component" value="Unassembled WGS sequence"/>
</dbReference>
<reference evidence="1 2" key="1">
    <citation type="submission" date="2019-08" db="EMBL/GenBank/DDBJ databases">
        <title>Genomes of Subsaximicrobium wynnwilliamsii strains.</title>
        <authorList>
            <person name="Bowman J.P."/>
        </authorList>
    </citation>
    <scope>NUCLEOTIDE SEQUENCE [LARGE SCALE GENOMIC DNA]</scope>
    <source>
        <strain evidence="1 2">2-80-2</strain>
    </source>
</reference>
<accession>A0A5C6ZIT0</accession>
<proteinExistence type="predicted"/>
<evidence type="ECO:0000313" key="2">
    <source>
        <dbReference type="Proteomes" id="UP000321578"/>
    </source>
</evidence>
<comment type="caution">
    <text evidence="1">The sequence shown here is derived from an EMBL/GenBank/DDBJ whole genome shotgun (WGS) entry which is preliminary data.</text>
</comment>
<name>A0A5C6ZIT0_9FLAO</name>
<sequence>MGFFNNNLSLSGIITFEAVGGKHQHRLSGTFQNHADAKTRVGNPLTLLDFTRSTKLPLLVFFTNNHARVRLKLKLKRVFNRLWKVNLCPADIIKFGLLVENTNIGILELFRIMQTQKVSRISSNSKLLVENTASAFWIFSESRRRKKASR</sequence>
<gene>
    <name evidence="1" type="ORF">ESY86_07685</name>
</gene>
<evidence type="ECO:0000313" key="1">
    <source>
        <dbReference type="EMBL" id="TXD89656.1"/>
    </source>
</evidence>
<dbReference type="AlphaFoldDB" id="A0A5C6ZIT0"/>